<feature type="compositionally biased region" description="Basic and acidic residues" evidence="2">
    <location>
        <begin position="547"/>
        <end position="578"/>
    </location>
</feature>
<name>A0A9D4NC86_DREPO</name>
<keyword evidence="1" id="KW-0175">Coiled coil</keyword>
<feature type="compositionally biased region" description="Basic and acidic residues" evidence="2">
    <location>
        <begin position="63"/>
        <end position="85"/>
    </location>
</feature>
<proteinExistence type="predicted"/>
<dbReference type="PANTHER" id="PTHR14926:SF1">
    <property type="entry name" value="M-PHASE PHOSPHOPROTEIN 9"/>
    <property type="match status" value="1"/>
</dbReference>
<evidence type="ECO:0000313" key="3">
    <source>
        <dbReference type="EMBL" id="KAH3890622.1"/>
    </source>
</evidence>
<gene>
    <name evidence="3" type="ORF">DPMN_014707</name>
</gene>
<reference evidence="3" key="1">
    <citation type="journal article" date="2019" name="bioRxiv">
        <title>The Genome of the Zebra Mussel, Dreissena polymorpha: A Resource for Invasive Species Research.</title>
        <authorList>
            <person name="McCartney M.A."/>
            <person name="Auch B."/>
            <person name="Kono T."/>
            <person name="Mallez S."/>
            <person name="Zhang Y."/>
            <person name="Obille A."/>
            <person name="Becker A."/>
            <person name="Abrahante J.E."/>
            <person name="Garbe J."/>
            <person name="Badalamenti J.P."/>
            <person name="Herman A."/>
            <person name="Mangelson H."/>
            <person name="Liachko I."/>
            <person name="Sullivan S."/>
            <person name="Sone E.D."/>
            <person name="Koren S."/>
            <person name="Silverstein K.A.T."/>
            <person name="Beckman K.B."/>
            <person name="Gohl D.M."/>
        </authorList>
    </citation>
    <scope>NUCLEOTIDE SEQUENCE</scope>
    <source>
        <strain evidence="3">Duluth1</strain>
        <tissue evidence="3">Whole animal</tissue>
    </source>
</reference>
<feature type="compositionally biased region" description="Low complexity" evidence="2">
    <location>
        <begin position="475"/>
        <end position="489"/>
    </location>
</feature>
<comment type="caution">
    <text evidence="3">The sequence shown here is derived from an EMBL/GenBank/DDBJ whole genome shotgun (WGS) entry which is preliminary data.</text>
</comment>
<dbReference type="GO" id="GO:0005814">
    <property type="term" value="C:centriole"/>
    <property type="evidence" value="ECO:0007669"/>
    <property type="project" value="TreeGrafter"/>
</dbReference>
<evidence type="ECO:0000256" key="1">
    <source>
        <dbReference type="SAM" id="Coils"/>
    </source>
</evidence>
<feature type="coiled-coil region" evidence="1">
    <location>
        <begin position="682"/>
        <end position="723"/>
    </location>
</feature>
<feature type="compositionally biased region" description="Basic and acidic residues" evidence="2">
    <location>
        <begin position="364"/>
        <end position="386"/>
    </location>
</feature>
<feature type="coiled-coil region" evidence="1">
    <location>
        <begin position="141"/>
        <end position="231"/>
    </location>
</feature>
<feature type="compositionally biased region" description="Low complexity" evidence="2">
    <location>
        <begin position="628"/>
        <end position="641"/>
    </location>
</feature>
<keyword evidence="4" id="KW-1185">Reference proteome</keyword>
<dbReference type="InterPro" id="IPR026636">
    <property type="entry name" value="MPHOSPH9"/>
</dbReference>
<feature type="region of interest" description="Disordered" evidence="2">
    <location>
        <begin position="473"/>
        <end position="652"/>
    </location>
</feature>
<feature type="compositionally biased region" description="Basic and acidic residues" evidence="2">
    <location>
        <begin position="642"/>
        <end position="652"/>
    </location>
</feature>
<dbReference type="EMBL" id="JAIWYP010000001">
    <property type="protein sequence ID" value="KAH3890622.1"/>
    <property type="molecule type" value="Genomic_DNA"/>
</dbReference>
<feature type="compositionally biased region" description="Low complexity" evidence="2">
    <location>
        <begin position="533"/>
        <end position="544"/>
    </location>
</feature>
<feature type="compositionally biased region" description="Polar residues" evidence="2">
    <location>
        <begin position="387"/>
        <end position="399"/>
    </location>
</feature>
<feature type="region of interest" description="Disordered" evidence="2">
    <location>
        <begin position="351"/>
        <end position="452"/>
    </location>
</feature>
<organism evidence="3 4">
    <name type="scientific">Dreissena polymorpha</name>
    <name type="common">Zebra mussel</name>
    <name type="synonym">Mytilus polymorpha</name>
    <dbReference type="NCBI Taxonomy" id="45954"/>
    <lineage>
        <taxon>Eukaryota</taxon>
        <taxon>Metazoa</taxon>
        <taxon>Spiralia</taxon>
        <taxon>Lophotrochozoa</taxon>
        <taxon>Mollusca</taxon>
        <taxon>Bivalvia</taxon>
        <taxon>Autobranchia</taxon>
        <taxon>Heteroconchia</taxon>
        <taxon>Euheterodonta</taxon>
        <taxon>Imparidentia</taxon>
        <taxon>Neoheterodontei</taxon>
        <taxon>Myida</taxon>
        <taxon>Dreissenoidea</taxon>
        <taxon>Dreissenidae</taxon>
        <taxon>Dreissena</taxon>
    </lineage>
</organism>
<evidence type="ECO:0000313" key="4">
    <source>
        <dbReference type="Proteomes" id="UP000828390"/>
    </source>
</evidence>
<sequence length="772" mass="88374">MRTFPPQLQNQLEITAGDVSPHVQDLLNMLSDSRHSLRDLQEGNLGPERPRAGVYSSPMPLGARDRKNEDMSRSASRDVPRESRLSHSQNDSSRAGYLKGLPMDRAELYEDRLRPELNDSLRSDDSQLSQSTRMNLREKHAKHLNDLRAYYEDEIRELRKALSGALEVTGVSADASMQSTVHSHLLEAENRHLAEKCRRLETDLDEKDIKIRTLEQKLTGVEKRASEYAAAFTDSQTMSIQNRAHIEELQRYCRERDDLIGDLESRVTSAEDSAKIYKRNLDDEMELHRQDKISLQRLLDRYESLEREFKLLQETMTATETKLYETRTEVVELNRTISKLELENKRLGRENDNLRHKVTQSLKSAKDEVPTRDQTPHREQTRERTPNTESTRARTSNGEQTRDRTPNREQKRDQTPPRRERSPARKEQFSDGPAASQRRPESPAESDVSDYSPLLKAERDLFKLRDMMRQAVAVKPAQSPPQLKLQQKKFYGSERPTSKDDYYPDLGVQRGRKEKPALSSHASVAKTKPSQAEKSGSETTGKKTSSNKHDKNLKSRERSSKESEKDLRRTEHEADGDVRGAVNGSHGPLRNGNIDSSTRFNIDINEERKTLSVTPRKGDNQFSKPGDQGSSQSNGSLGNRNQEQKGADGESKVEGALDLMRTGQLTARPLWENVHTSMVKPKNDLQEKNKAIEQRVRERLQEISDMESRYDGLQAEKRQLESSISKIPMHGRVDRQSRQHKEEMEGRLESVVRELGSLRMSLKRYNVLKTAG</sequence>
<feature type="region of interest" description="Disordered" evidence="2">
    <location>
        <begin position="39"/>
        <end position="99"/>
    </location>
</feature>
<dbReference type="AlphaFoldDB" id="A0A9D4NC86"/>
<reference evidence="3" key="2">
    <citation type="submission" date="2020-11" db="EMBL/GenBank/DDBJ databases">
        <authorList>
            <person name="McCartney M.A."/>
            <person name="Auch B."/>
            <person name="Kono T."/>
            <person name="Mallez S."/>
            <person name="Becker A."/>
            <person name="Gohl D.M."/>
            <person name="Silverstein K.A.T."/>
            <person name="Koren S."/>
            <person name="Bechman K.B."/>
            <person name="Herman A."/>
            <person name="Abrahante J.E."/>
            <person name="Garbe J."/>
        </authorList>
    </citation>
    <scope>NUCLEOTIDE SEQUENCE</scope>
    <source>
        <strain evidence="3">Duluth1</strain>
        <tissue evidence="3">Whole animal</tissue>
    </source>
</reference>
<dbReference type="PANTHER" id="PTHR14926">
    <property type="entry name" value="M-PHASE PHOSPHOPROTEIN 9"/>
    <property type="match status" value="1"/>
</dbReference>
<evidence type="ECO:0000256" key="2">
    <source>
        <dbReference type="SAM" id="MobiDB-lite"/>
    </source>
</evidence>
<feature type="compositionally biased region" description="Basic and acidic residues" evidence="2">
    <location>
        <begin position="400"/>
        <end position="429"/>
    </location>
</feature>
<protein>
    <submittedName>
        <fullName evidence="3">Uncharacterized protein</fullName>
    </submittedName>
</protein>
<dbReference type="Proteomes" id="UP000828390">
    <property type="component" value="Unassembled WGS sequence"/>
</dbReference>
<accession>A0A9D4NC86</accession>